<evidence type="ECO:0000313" key="3">
    <source>
        <dbReference type="Proteomes" id="UP000027178"/>
    </source>
</evidence>
<evidence type="ECO:0000256" key="1">
    <source>
        <dbReference type="SAM" id="MobiDB-lite"/>
    </source>
</evidence>
<dbReference type="EMBL" id="JNBY01000037">
    <property type="protein sequence ID" value="KDN87369.1"/>
    <property type="molecule type" value="Genomic_DNA"/>
</dbReference>
<sequence>MQDGHGGQRQCDGGDGVAEPADRRGRPVAPERRGGRGGGHRWSGAGLGGGAGHGAPVGRASAESAEFE</sequence>
<name>A0A066Z545_9ACTN</name>
<protein>
    <submittedName>
        <fullName evidence="2">Uncharacterized protein</fullName>
    </submittedName>
</protein>
<evidence type="ECO:0000313" key="2">
    <source>
        <dbReference type="EMBL" id="KDN87369.1"/>
    </source>
</evidence>
<organism evidence="2 3">
    <name type="scientific">Kitasatospora cheerisanensis KCTC 2395</name>
    <dbReference type="NCBI Taxonomy" id="1348663"/>
    <lineage>
        <taxon>Bacteria</taxon>
        <taxon>Bacillati</taxon>
        <taxon>Actinomycetota</taxon>
        <taxon>Actinomycetes</taxon>
        <taxon>Kitasatosporales</taxon>
        <taxon>Streptomycetaceae</taxon>
        <taxon>Kitasatospora</taxon>
    </lineage>
</organism>
<gene>
    <name evidence="2" type="ORF">KCH_08600</name>
</gene>
<feature type="compositionally biased region" description="Gly residues" evidence="1">
    <location>
        <begin position="36"/>
        <end position="55"/>
    </location>
</feature>
<accession>A0A066Z545</accession>
<feature type="region of interest" description="Disordered" evidence="1">
    <location>
        <begin position="1"/>
        <end position="68"/>
    </location>
</feature>
<reference evidence="2 3" key="1">
    <citation type="submission" date="2014-05" db="EMBL/GenBank/DDBJ databases">
        <title>Draft Genome Sequence of Kitasatospora cheerisanensis KCTC 2395.</title>
        <authorList>
            <person name="Nam D.H."/>
        </authorList>
    </citation>
    <scope>NUCLEOTIDE SEQUENCE [LARGE SCALE GENOMIC DNA]</scope>
    <source>
        <strain evidence="2 3">KCTC 2395</strain>
    </source>
</reference>
<comment type="caution">
    <text evidence="2">The sequence shown here is derived from an EMBL/GenBank/DDBJ whole genome shotgun (WGS) entry which is preliminary data.</text>
</comment>
<dbReference type="Proteomes" id="UP000027178">
    <property type="component" value="Unassembled WGS sequence"/>
</dbReference>
<feature type="compositionally biased region" description="Basic and acidic residues" evidence="1">
    <location>
        <begin position="20"/>
        <end position="34"/>
    </location>
</feature>
<proteinExistence type="predicted"/>
<dbReference type="AlphaFoldDB" id="A0A066Z545"/>
<keyword evidence="3" id="KW-1185">Reference proteome</keyword>
<dbReference type="HOGENOM" id="CLU_2788362_0_0_11"/>